<feature type="transmembrane region" description="Helical" evidence="9">
    <location>
        <begin position="229"/>
        <end position="253"/>
    </location>
</feature>
<evidence type="ECO:0000256" key="9">
    <source>
        <dbReference type="SAM" id="Phobius"/>
    </source>
</evidence>
<dbReference type="AlphaFoldDB" id="A0A6A7YD88"/>
<dbReference type="InterPro" id="IPR001851">
    <property type="entry name" value="ABC_transp_permease"/>
</dbReference>
<dbReference type="EMBL" id="VWNA01000003">
    <property type="protein sequence ID" value="MQT15379.1"/>
    <property type="molecule type" value="Genomic_DNA"/>
</dbReference>
<accession>A0A6A7YD88</accession>
<dbReference type="PANTHER" id="PTHR11795:SF445">
    <property type="entry name" value="AMINO ACID ABC TRANSPORTER PERMEASE PROTEIN"/>
    <property type="match status" value="1"/>
</dbReference>
<evidence type="ECO:0000256" key="5">
    <source>
        <dbReference type="ARBA" id="ARBA00022970"/>
    </source>
</evidence>
<keyword evidence="2" id="KW-0813">Transport</keyword>
<dbReference type="RefSeq" id="WP_153490487.1">
    <property type="nucleotide sequence ID" value="NZ_VWNA01000003.1"/>
</dbReference>
<feature type="transmembrane region" description="Helical" evidence="9">
    <location>
        <begin position="6"/>
        <end position="33"/>
    </location>
</feature>
<gene>
    <name evidence="10" type="ORF">F0357_22535</name>
</gene>
<proteinExistence type="inferred from homology"/>
<dbReference type="Pfam" id="PF02653">
    <property type="entry name" value="BPD_transp_2"/>
    <property type="match status" value="1"/>
</dbReference>
<comment type="caution">
    <text evidence="10">The sequence shown here is derived from an EMBL/GenBank/DDBJ whole genome shotgun (WGS) entry which is preliminary data.</text>
</comment>
<protein>
    <submittedName>
        <fullName evidence="10">Branched-chain amino acid ABC transporter permease</fullName>
    </submittedName>
</protein>
<keyword evidence="4 9" id="KW-0812">Transmembrane</keyword>
<comment type="similarity">
    <text evidence="8">Belongs to the binding-protein-dependent transport system permease family. LivHM subfamily.</text>
</comment>
<evidence type="ECO:0000256" key="4">
    <source>
        <dbReference type="ARBA" id="ARBA00022692"/>
    </source>
</evidence>
<feature type="transmembrane region" description="Helical" evidence="9">
    <location>
        <begin position="193"/>
        <end position="217"/>
    </location>
</feature>
<feature type="transmembrane region" description="Helical" evidence="9">
    <location>
        <begin position="68"/>
        <end position="87"/>
    </location>
</feature>
<evidence type="ECO:0000256" key="6">
    <source>
        <dbReference type="ARBA" id="ARBA00022989"/>
    </source>
</evidence>
<evidence type="ECO:0000256" key="7">
    <source>
        <dbReference type="ARBA" id="ARBA00023136"/>
    </source>
</evidence>
<name>A0A6A7YD88_9HYPH</name>
<dbReference type="PANTHER" id="PTHR11795">
    <property type="entry name" value="BRANCHED-CHAIN AMINO ACID TRANSPORT SYSTEM PERMEASE PROTEIN LIVH"/>
    <property type="match status" value="1"/>
</dbReference>
<dbReference type="InterPro" id="IPR052157">
    <property type="entry name" value="BCAA_transport_permease"/>
</dbReference>
<feature type="transmembrane region" description="Helical" evidence="9">
    <location>
        <begin position="99"/>
        <end position="119"/>
    </location>
</feature>
<keyword evidence="3" id="KW-1003">Cell membrane</keyword>
<keyword evidence="6 9" id="KW-1133">Transmembrane helix</keyword>
<comment type="subcellular location">
    <subcellularLocation>
        <location evidence="1">Cell membrane</location>
        <topology evidence="1">Multi-pass membrane protein</topology>
    </subcellularLocation>
</comment>
<sequence length="290" mass="29920">MSDPFIVISTLLSGVLLGGMLALTALGLSIVLGVMRLVNLAHGELLVVGAYAGLFLLMWTGIDPLLLLPLIGLGVGAGGYVVYIALLRPIAQRGPEAPMMTTFGLSIIAQNLFVAFLSADTRSIDRPYASVPLELGAISVPQVYIIGFAIAVVVILAVHFMIAHTSFGRDLRASTDDPRAAAIIGVNVARVHALTFALGAAAAGIGGTLMGIAFSFTPTTGATYLLTDFAIIVLGGLGSVAGTLVGGIAIGLIQSLGGLVFGDGYRDLAGFLMFLVVLALRPRGFLRERG</sequence>
<dbReference type="GO" id="GO:0022857">
    <property type="term" value="F:transmembrane transporter activity"/>
    <property type="evidence" value="ECO:0007669"/>
    <property type="project" value="InterPro"/>
</dbReference>
<feature type="transmembrane region" description="Helical" evidence="9">
    <location>
        <begin position="45"/>
        <end position="62"/>
    </location>
</feature>
<keyword evidence="5" id="KW-0029">Amino-acid transport</keyword>
<feature type="transmembrane region" description="Helical" evidence="9">
    <location>
        <begin position="265"/>
        <end position="282"/>
    </location>
</feature>
<dbReference type="GO" id="GO:0005886">
    <property type="term" value="C:plasma membrane"/>
    <property type="evidence" value="ECO:0007669"/>
    <property type="project" value="UniProtKB-SubCell"/>
</dbReference>
<reference evidence="10 11" key="1">
    <citation type="submission" date="2019-09" db="EMBL/GenBank/DDBJ databases">
        <title>Segnochrobactrum spirostomi gen. nov., sp. nov., isolated from the ciliate Spirostomum cf. yagiui and description of a novel family, Segnochrobactraceae fam. nov. within the order Rhizobiales of the class Alphaproteobacteria.</title>
        <authorList>
            <person name="Akter S."/>
            <person name="Shazib S.U.A."/>
            <person name="Shin M.K."/>
        </authorList>
    </citation>
    <scope>NUCLEOTIDE SEQUENCE [LARGE SCALE GENOMIC DNA]</scope>
    <source>
        <strain evidence="10 11">Sp-1</strain>
    </source>
</reference>
<evidence type="ECO:0000313" key="11">
    <source>
        <dbReference type="Proteomes" id="UP000332515"/>
    </source>
</evidence>
<evidence type="ECO:0000256" key="3">
    <source>
        <dbReference type="ARBA" id="ARBA00022475"/>
    </source>
</evidence>
<evidence type="ECO:0000256" key="2">
    <source>
        <dbReference type="ARBA" id="ARBA00022448"/>
    </source>
</evidence>
<dbReference type="Proteomes" id="UP000332515">
    <property type="component" value="Unassembled WGS sequence"/>
</dbReference>
<keyword evidence="11" id="KW-1185">Reference proteome</keyword>
<evidence type="ECO:0000313" key="10">
    <source>
        <dbReference type="EMBL" id="MQT15379.1"/>
    </source>
</evidence>
<feature type="transmembrane region" description="Helical" evidence="9">
    <location>
        <begin position="139"/>
        <end position="162"/>
    </location>
</feature>
<evidence type="ECO:0000256" key="1">
    <source>
        <dbReference type="ARBA" id="ARBA00004651"/>
    </source>
</evidence>
<evidence type="ECO:0000256" key="8">
    <source>
        <dbReference type="ARBA" id="ARBA00037998"/>
    </source>
</evidence>
<dbReference type="GO" id="GO:0006865">
    <property type="term" value="P:amino acid transport"/>
    <property type="evidence" value="ECO:0007669"/>
    <property type="project" value="UniProtKB-KW"/>
</dbReference>
<dbReference type="CDD" id="cd06582">
    <property type="entry name" value="TM_PBP1_LivH_like"/>
    <property type="match status" value="1"/>
</dbReference>
<keyword evidence="7 9" id="KW-0472">Membrane</keyword>
<organism evidence="10 11">
    <name type="scientific">Segnochrobactrum spirostomi</name>
    <dbReference type="NCBI Taxonomy" id="2608987"/>
    <lineage>
        <taxon>Bacteria</taxon>
        <taxon>Pseudomonadati</taxon>
        <taxon>Pseudomonadota</taxon>
        <taxon>Alphaproteobacteria</taxon>
        <taxon>Hyphomicrobiales</taxon>
        <taxon>Segnochrobactraceae</taxon>
        <taxon>Segnochrobactrum</taxon>
    </lineage>
</organism>